<feature type="chain" id="PRO_5046219804" description="GOLD domain-containing protein" evidence="10">
    <location>
        <begin position="28"/>
        <end position="218"/>
    </location>
</feature>
<comment type="caution">
    <text evidence="12">The sequence shown here is derived from an EMBL/GenBank/DDBJ whole genome shotgun (WGS) entry which is preliminary data.</text>
</comment>
<dbReference type="EMBL" id="BAABUJ010000038">
    <property type="protein sequence ID" value="GAA5804747.1"/>
    <property type="molecule type" value="Genomic_DNA"/>
</dbReference>
<dbReference type="Proteomes" id="UP001476247">
    <property type="component" value="Unassembled WGS sequence"/>
</dbReference>
<evidence type="ECO:0000256" key="4">
    <source>
        <dbReference type="ARBA" id="ARBA00022729"/>
    </source>
</evidence>
<evidence type="ECO:0000313" key="13">
    <source>
        <dbReference type="Proteomes" id="UP001476247"/>
    </source>
</evidence>
<name>A0ABP9YCR3_9FUNG</name>
<dbReference type="SUPFAM" id="SSF101576">
    <property type="entry name" value="Supernatant protein factor (SPF), C-terminal domain"/>
    <property type="match status" value="1"/>
</dbReference>
<evidence type="ECO:0000256" key="2">
    <source>
        <dbReference type="ARBA" id="ARBA00007104"/>
    </source>
</evidence>
<organism evidence="12 13">
    <name type="scientific">Helicostylum pulchrum</name>
    <dbReference type="NCBI Taxonomy" id="562976"/>
    <lineage>
        <taxon>Eukaryota</taxon>
        <taxon>Fungi</taxon>
        <taxon>Fungi incertae sedis</taxon>
        <taxon>Mucoromycota</taxon>
        <taxon>Mucoromycotina</taxon>
        <taxon>Mucoromycetes</taxon>
        <taxon>Mucorales</taxon>
        <taxon>Mucorineae</taxon>
        <taxon>Mucoraceae</taxon>
        <taxon>Helicostylum</taxon>
    </lineage>
</organism>
<feature type="transmembrane region" description="Helical" evidence="9">
    <location>
        <begin position="185"/>
        <end position="207"/>
    </location>
</feature>
<proteinExistence type="inferred from homology"/>
<comment type="subcellular location">
    <subcellularLocation>
        <location evidence="7">Endomembrane system</location>
        <topology evidence="7">Single-pass membrane protein</topology>
    </subcellularLocation>
    <subcellularLocation>
        <location evidence="1 8">Membrane</location>
        <topology evidence="1 8">Single-pass type I membrane protein</topology>
    </subcellularLocation>
</comment>
<evidence type="ECO:0000256" key="9">
    <source>
        <dbReference type="SAM" id="Phobius"/>
    </source>
</evidence>
<dbReference type="Pfam" id="PF01105">
    <property type="entry name" value="EMP24_GP25L"/>
    <property type="match status" value="1"/>
</dbReference>
<evidence type="ECO:0000256" key="10">
    <source>
        <dbReference type="SAM" id="SignalP"/>
    </source>
</evidence>
<keyword evidence="5 9" id="KW-1133">Transmembrane helix</keyword>
<dbReference type="SMART" id="SM01190">
    <property type="entry name" value="EMP24_GP25L"/>
    <property type="match status" value="1"/>
</dbReference>
<protein>
    <recommendedName>
        <fullName evidence="11">GOLD domain-containing protein</fullName>
    </recommendedName>
</protein>
<accession>A0ABP9YCR3</accession>
<keyword evidence="6 9" id="KW-0472">Membrane</keyword>
<dbReference type="InterPro" id="IPR015720">
    <property type="entry name" value="Emp24-like"/>
</dbReference>
<evidence type="ECO:0000313" key="12">
    <source>
        <dbReference type="EMBL" id="GAA5804747.1"/>
    </source>
</evidence>
<evidence type="ECO:0000256" key="3">
    <source>
        <dbReference type="ARBA" id="ARBA00022692"/>
    </source>
</evidence>
<evidence type="ECO:0000259" key="11">
    <source>
        <dbReference type="PROSITE" id="PS50866"/>
    </source>
</evidence>
<evidence type="ECO:0000256" key="8">
    <source>
        <dbReference type="RuleBase" id="RU003827"/>
    </source>
</evidence>
<dbReference type="InterPro" id="IPR036598">
    <property type="entry name" value="GOLD_dom_sf"/>
</dbReference>
<comment type="similarity">
    <text evidence="2 8">Belongs to the EMP24/GP25L family.</text>
</comment>
<evidence type="ECO:0000256" key="6">
    <source>
        <dbReference type="ARBA" id="ARBA00023136"/>
    </source>
</evidence>
<keyword evidence="13" id="KW-1185">Reference proteome</keyword>
<evidence type="ECO:0000256" key="7">
    <source>
        <dbReference type="ARBA" id="ARBA00037847"/>
    </source>
</evidence>
<dbReference type="InterPro" id="IPR009038">
    <property type="entry name" value="GOLD_dom"/>
</dbReference>
<evidence type="ECO:0000256" key="5">
    <source>
        <dbReference type="ARBA" id="ARBA00022989"/>
    </source>
</evidence>
<feature type="signal peptide" evidence="10">
    <location>
        <begin position="1"/>
        <end position="27"/>
    </location>
</feature>
<evidence type="ECO:0000256" key="1">
    <source>
        <dbReference type="ARBA" id="ARBA00004479"/>
    </source>
</evidence>
<keyword evidence="3 8" id="KW-0812">Transmembrane</keyword>
<keyword evidence="4 10" id="KW-0732">Signal</keyword>
<gene>
    <name evidence="12" type="ORF">HPULCUR_010254</name>
</gene>
<feature type="domain" description="GOLD" evidence="11">
    <location>
        <begin position="39"/>
        <end position="122"/>
    </location>
</feature>
<dbReference type="PROSITE" id="PS50866">
    <property type="entry name" value="GOLD"/>
    <property type="match status" value="1"/>
</dbReference>
<reference evidence="12 13" key="1">
    <citation type="submission" date="2024-04" db="EMBL/GenBank/DDBJ databases">
        <title>genome sequences of Mucor flavus KT1a and Helicostylum pulchrum KT1b strains isolation_sourced from the surface of a dry-aged beef.</title>
        <authorList>
            <person name="Toyotome T."/>
            <person name="Hosono M."/>
            <person name="Torimaru M."/>
            <person name="Fukuda K."/>
            <person name="Mikami N."/>
        </authorList>
    </citation>
    <scope>NUCLEOTIDE SEQUENCE [LARGE SCALE GENOMIC DNA]</scope>
    <source>
        <strain evidence="12 13">KT1b</strain>
    </source>
</reference>
<dbReference type="PANTHER" id="PTHR22811">
    <property type="entry name" value="TRANSMEMBRANE EMP24 DOMAIN-CONTAINING PROTEIN"/>
    <property type="match status" value="1"/>
</dbReference>
<sequence length="218" mass="24403">MSLRTSMFALAASLILGLFVLPSVVKATALTYNIGANEKSCFYIMNDKPGKKVGFYFAVQQGGSFDIDYEVSAPNGDSILKGEQEKQGDFVFTANYFGEYAFCFSNDMSTFADKLIDFEIAVENEARPQFTKDADGKEQPETLTEMDESLLRISSSITNIARTQKYFRTRENRNYSTVTSTISRIFWFASLESLAIIAMACFQVFVIKSFFSTKRGGV</sequence>